<evidence type="ECO:0000313" key="9">
    <source>
        <dbReference type="Proteomes" id="UP001530293"/>
    </source>
</evidence>
<feature type="domain" description="DUF202" evidence="7">
    <location>
        <begin position="178"/>
        <end position="250"/>
    </location>
</feature>
<protein>
    <recommendedName>
        <fullName evidence="7">DUF202 domain-containing protein</fullName>
    </recommendedName>
</protein>
<evidence type="ECO:0000259" key="7">
    <source>
        <dbReference type="Pfam" id="PF02656"/>
    </source>
</evidence>
<keyword evidence="3 6" id="KW-1133">Transmembrane helix</keyword>
<feature type="transmembrane region" description="Helical" evidence="6">
    <location>
        <begin position="264"/>
        <end position="284"/>
    </location>
</feature>
<reference evidence="8 9" key="1">
    <citation type="submission" date="2024-10" db="EMBL/GenBank/DDBJ databases">
        <title>Updated reference genomes for cyclostephanoid diatoms.</title>
        <authorList>
            <person name="Roberts W.R."/>
            <person name="Alverson A.J."/>
        </authorList>
    </citation>
    <scope>NUCLEOTIDE SEQUENCE [LARGE SCALE GENOMIC DNA]</scope>
    <source>
        <strain evidence="8 9">AJA232-27</strain>
    </source>
</reference>
<dbReference type="EMBL" id="JALLBG020000161">
    <property type="protein sequence ID" value="KAL3761064.1"/>
    <property type="molecule type" value="Genomic_DNA"/>
</dbReference>
<dbReference type="PANTHER" id="PTHR46140">
    <property type="entry name" value="VACUOLAR TRANSPORTER CHAPERONE 1-RELATED"/>
    <property type="match status" value="1"/>
</dbReference>
<evidence type="ECO:0000256" key="2">
    <source>
        <dbReference type="ARBA" id="ARBA00022692"/>
    </source>
</evidence>
<feature type="region of interest" description="Disordered" evidence="5">
    <location>
        <begin position="35"/>
        <end position="118"/>
    </location>
</feature>
<dbReference type="AlphaFoldDB" id="A0ABD3MAR6"/>
<evidence type="ECO:0000256" key="6">
    <source>
        <dbReference type="SAM" id="Phobius"/>
    </source>
</evidence>
<dbReference type="InterPro" id="IPR003807">
    <property type="entry name" value="DUF202"/>
</dbReference>
<keyword evidence="9" id="KW-1185">Reference proteome</keyword>
<feature type="compositionally biased region" description="Basic residues" evidence="5">
    <location>
        <begin position="107"/>
        <end position="117"/>
    </location>
</feature>
<organism evidence="8 9">
    <name type="scientific">Discostella pseudostelligera</name>
    <dbReference type="NCBI Taxonomy" id="259834"/>
    <lineage>
        <taxon>Eukaryota</taxon>
        <taxon>Sar</taxon>
        <taxon>Stramenopiles</taxon>
        <taxon>Ochrophyta</taxon>
        <taxon>Bacillariophyta</taxon>
        <taxon>Coscinodiscophyceae</taxon>
        <taxon>Thalassiosirophycidae</taxon>
        <taxon>Stephanodiscales</taxon>
        <taxon>Stephanodiscaceae</taxon>
        <taxon>Discostella</taxon>
    </lineage>
</organism>
<dbReference type="GO" id="GO:0012505">
    <property type="term" value="C:endomembrane system"/>
    <property type="evidence" value="ECO:0007669"/>
    <property type="project" value="UniProtKB-SubCell"/>
</dbReference>
<feature type="transmembrane region" description="Helical" evidence="6">
    <location>
        <begin position="226"/>
        <end position="244"/>
    </location>
</feature>
<feature type="transmembrane region" description="Helical" evidence="6">
    <location>
        <begin position="187"/>
        <end position="205"/>
    </location>
</feature>
<evidence type="ECO:0000313" key="8">
    <source>
        <dbReference type="EMBL" id="KAL3761064.1"/>
    </source>
</evidence>
<keyword evidence="4 6" id="KW-0472">Membrane</keyword>
<dbReference type="InterPro" id="IPR051572">
    <property type="entry name" value="VTC_Complex_Subunit"/>
</dbReference>
<evidence type="ECO:0000256" key="3">
    <source>
        <dbReference type="ARBA" id="ARBA00022989"/>
    </source>
</evidence>
<evidence type="ECO:0000256" key="1">
    <source>
        <dbReference type="ARBA" id="ARBA00004127"/>
    </source>
</evidence>
<proteinExistence type="predicted"/>
<dbReference type="PANTHER" id="PTHR46140:SF1">
    <property type="entry name" value="VACUOLAR TRANSPORTER CHAPERONE COMPLEX SUBUNIT 4-RELATED"/>
    <property type="match status" value="1"/>
</dbReference>
<gene>
    <name evidence="8" type="ORF">ACHAWU_005201</name>
</gene>
<dbReference type="Proteomes" id="UP001530293">
    <property type="component" value="Unassembled WGS sequence"/>
</dbReference>
<accession>A0ABD3MAR6</accession>
<sequence>MAASASEATPLLDVPEDQQPLLSSSLLDGMTSMLRSGSIGKSASYRHRKNNSSLSKGDPITAALRRGGSGVVNNLPPGGIPDEFEPRPVYDRNGNNNNHEPRPVNGVKRKSSRKGMKHPSVGGGFMEYVVGIGPAFASRSSNTNAMNNANNTSTNVNDNNAIGSLLIPRKAPIKVEPKVHFGNERTFLAWLHLVVVMAGASAMIVMYANREDGIMESSSAKLGGQLYGIVLLPVSLAFIVYALWQYRRRAVMIKHHEPGPFVDVVGPTTITLILVLTITAQFCLKLKALMYG</sequence>
<comment type="caution">
    <text evidence="8">The sequence shown here is derived from an EMBL/GenBank/DDBJ whole genome shotgun (WGS) entry which is preliminary data.</text>
</comment>
<comment type="subcellular location">
    <subcellularLocation>
        <location evidence="1">Endomembrane system</location>
        <topology evidence="1">Multi-pass membrane protein</topology>
    </subcellularLocation>
</comment>
<evidence type="ECO:0000256" key="5">
    <source>
        <dbReference type="SAM" id="MobiDB-lite"/>
    </source>
</evidence>
<dbReference type="Pfam" id="PF02656">
    <property type="entry name" value="DUF202"/>
    <property type="match status" value="1"/>
</dbReference>
<evidence type="ECO:0000256" key="4">
    <source>
        <dbReference type="ARBA" id="ARBA00023136"/>
    </source>
</evidence>
<name>A0ABD3MAR6_9STRA</name>
<keyword evidence="2 6" id="KW-0812">Transmembrane</keyword>